<comment type="subcellular location">
    <subcellularLocation>
        <location evidence="1">Cell membrane</location>
        <topology evidence="1">Multi-pass membrane protein</topology>
    </subcellularLocation>
</comment>
<gene>
    <name evidence="8" type="ORF">N5A92_06375</name>
</gene>
<evidence type="ECO:0000256" key="4">
    <source>
        <dbReference type="ARBA" id="ARBA00022989"/>
    </source>
</evidence>
<sequence length="314" mass="35012">MNESLILLATFVGVLLLSTVVLRGITSRREVTSRLAEVTQEEAAGTSLFSEEDLSDVLEKDSRLIKHYFDVIRTDTNPDSLSNRLIRAGFFSPQALPIFHLVRASVGLLTFLAAFFLVDAYVISASRTVAIIVSMFAGAFAFFITNVVLERMGVAKERDYRRLFPDFMDMLIVCVDAGLSIEAAADRVAREFMSTRPDFGIHLSIMMLEVRGGRRLRDALSNLADRLRIDEAKSLAVLFRQSEELGSSVTKSLRVYSKEMRQMRIVRAEEKANALPIKMLFPLAAFLFPMSLIIVLVPIVMRVVSLLVGLSPAL</sequence>
<keyword evidence="2" id="KW-1003">Cell membrane</keyword>
<evidence type="ECO:0000256" key="3">
    <source>
        <dbReference type="ARBA" id="ARBA00022692"/>
    </source>
</evidence>
<feature type="transmembrane region" description="Helical" evidence="6">
    <location>
        <begin position="101"/>
        <end position="123"/>
    </location>
</feature>
<feature type="transmembrane region" description="Helical" evidence="6">
    <location>
        <begin position="6"/>
        <end position="25"/>
    </location>
</feature>
<name>A0ABT2LMN1_9HYPH</name>
<dbReference type="InterPro" id="IPR018076">
    <property type="entry name" value="T2SS_GspF_dom"/>
</dbReference>
<evidence type="ECO:0000256" key="1">
    <source>
        <dbReference type="ARBA" id="ARBA00004651"/>
    </source>
</evidence>
<reference evidence="8 9" key="1">
    <citation type="submission" date="2022-09" db="EMBL/GenBank/DDBJ databases">
        <title>Chelativorans salina sp. nov., a novel slightly halophilic bacterium isolated from a saline lake sediment enrichment.</title>
        <authorList>
            <person name="Gao L."/>
            <person name="Fang B.-Z."/>
            <person name="Li W.-J."/>
        </authorList>
    </citation>
    <scope>NUCLEOTIDE SEQUENCE [LARGE SCALE GENOMIC DNA]</scope>
    <source>
        <strain evidence="8 9">EGI FJ00035</strain>
    </source>
</reference>
<dbReference type="RefSeq" id="WP_260901147.1">
    <property type="nucleotide sequence ID" value="NZ_JAOCZP010000002.1"/>
</dbReference>
<keyword evidence="5 6" id="KW-0472">Membrane</keyword>
<evidence type="ECO:0000256" key="2">
    <source>
        <dbReference type="ARBA" id="ARBA00022475"/>
    </source>
</evidence>
<dbReference type="PANTHER" id="PTHR35007:SF2">
    <property type="entry name" value="PILUS ASSEMBLE PROTEIN"/>
    <property type="match status" value="1"/>
</dbReference>
<evidence type="ECO:0000313" key="9">
    <source>
        <dbReference type="Proteomes" id="UP001320831"/>
    </source>
</evidence>
<feature type="transmembrane region" description="Helical" evidence="6">
    <location>
        <begin position="129"/>
        <end position="149"/>
    </location>
</feature>
<feature type="transmembrane region" description="Helical" evidence="6">
    <location>
        <begin position="280"/>
        <end position="301"/>
    </location>
</feature>
<evidence type="ECO:0000313" key="8">
    <source>
        <dbReference type="EMBL" id="MCT7374658.1"/>
    </source>
</evidence>
<protein>
    <submittedName>
        <fullName evidence="8">Type II secretion system F family protein</fullName>
    </submittedName>
</protein>
<dbReference type="Proteomes" id="UP001320831">
    <property type="component" value="Unassembled WGS sequence"/>
</dbReference>
<evidence type="ECO:0000256" key="6">
    <source>
        <dbReference type="SAM" id="Phobius"/>
    </source>
</evidence>
<keyword evidence="4 6" id="KW-1133">Transmembrane helix</keyword>
<evidence type="ECO:0000256" key="5">
    <source>
        <dbReference type="ARBA" id="ARBA00023136"/>
    </source>
</evidence>
<dbReference type="Pfam" id="PF00482">
    <property type="entry name" value="T2SSF"/>
    <property type="match status" value="1"/>
</dbReference>
<organism evidence="8 9">
    <name type="scientific">Chelativorans salis</name>
    <dbReference type="NCBI Taxonomy" id="2978478"/>
    <lineage>
        <taxon>Bacteria</taxon>
        <taxon>Pseudomonadati</taxon>
        <taxon>Pseudomonadota</taxon>
        <taxon>Alphaproteobacteria</taxon>
        <taxon>Hyphomicrobiales</taxon>
        <taxon>Phyllobacteriaceae</taxon>
        <taxon>Chelativorans</taxon>
    </lineage>
</organism>
<comment type="caution">
    <text evidence="8">The sequence shown here is derived from an EMBL/GenBank/DDBJ whole genome shotgun (WGS) entry which is preliminary data.</text>
</comment>
<keyword evidence="9" id="KW-1185">Reference proteome</keyword>
<feature type="domain" description="Type II secretion system protein GspF" evidence="7">
    <location>
        <begin position="167"/>
        <end position="296"/>
    </location>
</feature>
<proteinExistence type="predicted"/>
<accession>A0ABT2LMN1</accession>
<dbReference type="EMBL" id="JAOCZP010000002">
    <property type="protein sequence ID" value="MCT7374658.1"/>
    <property type="molecule type" value="Genomic_DNA"/>
</dbReference>
<keyword evidence="3 6" id="KW-0812">Transmembrane</keyword>
<dbReference type="PANTHER" id="PTHR35007">
    <property type="entry name" value="INTEGRAL MEMBRANE PROTEIN-RELATED"/>
    <property type="match status" value="1"/>
</dbReference>
<evidence type="ECO:0000259" key="7">
    <source>
        <dbReference type="Pfam" id="PF00482"/>
    </source>
</evidence>